<dbReference type="SUPFAM" id="SSF55785">
    <property type="entry name" value="PYP-like sensor domain (PAS domain)"/>
    <property type="match status" value="3"/>
</dbReference>
<dbReference type="CDD" id="cd00082">
    <property type="entry name" value="HisKA"/>
    <property type="match status" value="1"/>
</dbReference>
<dbReference type="Gene3D" id="3.30.450.20">
    <property type="entry name" value="PAS domain"/>
    <property type="match status" value="2"/>
</dbReference>
<evidence type="ECO:0000259" key="5">
    <source>
        <dbReference type="PROSITE" id="PS50109"/>
    </source>
</evidence>
<keyword evidence="4 6" id="KW-0418">Kinase</keyword>
<dbReference type="SMART" id="SM00091">
    <property type="entry name" value="PAS"/>
    <property type="match status" value="4"/>
</dbReference>
<dbReference type="PANTHER" id="PTHR43047:SF72">
    <property type="entry name" value="OSMOSENSING HISTIDINE PROTEIN KINASE SLN1"/>
    <property type="match status" value="1"/>
</dbReference>
<dbReference type="SUPFAM" id="SSF47384">
    <property type="entry name" value="Homodimeric domain of signal transducing histidine kinase"/>
    <property type="match status" value="1"/>
</dbReference>
<comment type="catalytic activity">
    <reaction evidence="1">
        <text>ATP + protein L-histidine = ADP + protein N-phospho-L-histidine.</text>
        <dbReference type="EC" id="2.7.13.3"/>
    </reaction>
</comment>
<evidence type="ECO:0000256" key="4">
    <source>
        <dbReference type="ARBA" id="ARBA00022777"/>
    </source>
</evidence>
<dbReference type="PANTHER" id="PTHR43047">
    <property type="entry name" value="TWO-COMPONENT HISTIDINE PROTEIN KINASE"/>
    <property type="match status" value="1"/>
</dbReference>
<sequence>MGGSGVAVWTGWFWSKAARRRAAAEADAQRAALDRLTEDRDRLAAWLDSAPWPWCAWDAAGVGTLSAEAVALLGIDHPDALVRSVGDPELAGALAALRRDGIPFRRVVPMADGRTLALTGRRGGAGAARCDVVWIEDVSALTAATAAAQAEEIARRTAEATLADARAALDTLPIPVWMRDGALALCWCNRAYARAVDADPATVLERQIELVPGGGRTLAARARAGGFAQSERTPLVIGTERRILDITEAPLAAVTVAGGARLLGHALDRTALEEARADLDRHLAAHAEVLERLGSAIAIFGADTRLKFFNQAYARLWNLDEVWLRGEPTNAELLEELRSRRRLPEYADYQTFKRERLTRYTHLMEPVEELLHLPDGTTLRHMAAPHPLGGLITILEDVTNTLALQSSYNTLMAVQRETLDNLAEGIVVFGGDGRLKLFNPAFARLWELRDEDLQGEPHITDVIEWMRPLLHATPAALGTEEEAVDAESADAAREADWEALKDEMIGATLERAVRSGRAERSDGSVVEFSTLPLPDGAVLNSYLDVTDGARLEQALRASNAALEAADQLKGEFVASVSHHLRTPLTGIVGLAESLAAPASGGLSAAQAACVQGVLDTAKRALDLIGDTAGLTSLGVGVTTLERGTVDLAELLDGVAGLTREWARRAGLRLELHAPARLGSVEGDGKRLKQALFTLVVAAIRHPPPDRRIRLSGQRTEDRVILAVSAAARPPGDAAPAATVVSALSLARNVAELHGGRLEPGSGGGRGDPVRCVLPLRAPVNGVRG</sequence>
<dbReference type="Proteomes" id="UP000277007">
    <property type="component" value="Unassembled WGS sequence"/>
</dbReference>
<dbReference type="PROSITE" id="PS50109">
    <property type="entry name" value="HIS_KIN"/>
    <property type="match status" value="1"/>
</dbReference>
<dbReference type="Gene3D" id="1.10.287.130">
    <property type="match status" value="1"/>
</dbReference>
<dbReference type="Pfam" id="PF00512">
    <property type="entry name" value="HisKA"/>
    <property type="match status" value="1"/>
</dbReference>
<dbReference type="InterPro" id="IPR035965">
    <property type="entry name" value="PAS-like_dom_sf"/>
</dbReference>
<evidence type="ECO:0000256" key="1">
    <source>
        <dbReference type="ARBA" id="ARBA00000085"/>
    </source>
</evidence>
<dbReference type="GO" id="GO:0005886">
    <property type="term" value="C:plasma membrane"/>
    <property type="evidence" value="ECO:0007669"/>
    <property type="project" value="TreeGrafter"/>
</dbReference>
<dbReference type="SMART" id="SM00388">
    <property type="entry name" value="HisKA"/>
    <property type="match status" value="1"/>
</dbReference>
<accession>A0A3S0K2N2</accession>
<keyword evidence="7" id="KW-1185">Reference proteome</keyword>
<dbReference type="InterPro" id="IPR036890">
    <property type="entry name" value="HATPase_C_sf"/>
</dbReference>
<reference evidence="6 7" key="1">
    <citation type="submission" date="2018-12" db="EMBL/GenBank/DDBJ databases">
        <authorList>
            <person name="Yang Y."/>
        </authorList>
    </citation>
    <scope>NUCLEOTIDE SEQUENCE [LARGE SCALE GENOMIC DNA]</scope>
    <source>
        <strain evidence="6 7">L-25-5w-1</strain>
    </source>
</reference>
<keyword evidence="3" id="KW-0808">Transferase</keyword>
<dbReference type="OrthoDB" id="9797304at2"/>
<organism evidence="6 7">
    <name type="scientific">Azospirillum griseum</name>
    <dbReference type="NCBI Taxonomy" id="2496639"/>
    <lineage>
        <taxon>Bacteria</taxon>
        <taxon>Pseudomonadati</taxon>
        <taxon>Pseudomonadota</taxon>
        <taxon>Alphaproteobacteria</taxon>
        <taxon>Rhodospirillales</taxon>
        <taxon>Azospirillaceae</taxon>
        <taxon>Azospirillum</taxon>
    </lineage>
</organism>
<dbReference type="Pfam" id="PF12860">
    <property type="entry name" value="PAS_7"/>
    <property type="match status" value="2"/>
</dbReference>
<dbReference type="InterPro" id="IPR036097">
    <property type="entry name" value="HisK_dim/P_sf"/>
</dbReference>
<evidence type="ECO:0000313" key="7">
    <source>
        <dbReference type="Proteomes" id="UP000277007"/>
    </source>
</evidence>
<evidence type="ECO:0000256" key="3">
    <source>
        <dbReference type="ARBA" id="ARBA00022679"/>
    </source>
</evidence>
<protein>
    <recommendedName>
        <fullName evidence="2">histidine kinase</fullName>
        <ecNumber evidence="2">2.7.13.3</ecNumber>
    </recommendedName>
</protein>
<evidence type="ECO:0000256" key="2">
    <source>
        <dbReference type="ARBA" id="ARBA00012438"/>
    </source>
</evidence>
<dbReference type="SUPFAM" id="SSF55874">
    <property type="entry name" value="ATPase domain of HSP90 chaperone/DNA topoisomerase II/histidine kinase"/>
    <property type="match status" value="1"/>
</dbReference>
<feature type="domain" description="Histidine kinase" evidence="5">
    <location>
        <begin position="575"/>
        <end position="777"/>
    </location>
</feature>
<comment type="caution">
    <text evidence="6">The sequence shown here is derived from an EMBL/GenBank/DDBJ whole genome shotgun (WGS) entry which is preliminary data.</text>
</comment>
<dbReference type="InterPro" id="IPR005467">
    <property type="entry name" value="His_kinase_dom"/>
</dbReference>
<proteinExistence type="predicted"/>
<dbReference type="InterPro" id="IPR003661">
    <property type="entry name" value="HisK_dim/P_dom"/>
</dbReference>
<dbReference type="Gene3D" id="3.30.565.10">
    <property type="entry name" value="Histidine kinase-like ATPase, C-terminal domain"/>
    <property type="match status" value="1"/>
</dbReference>
<name>A0A3S0K2N2_9PROT</name>
<dbReference type="GO" id="GO:0009927">
    <property type="term" value="F:histidine phosphotransfer kinase activity"/>
    <property type="evidence" value="ECO:0007669"/>
    <property type="project" value="TreeGrafter"/>
</dbReference>
<dbReference type="EMBL" id="RXMA01000017">
    <property type="protein sequence ID" value="RTR17810.1"/>
    <property type="molecule type" value="Genomic_DNA"/>
</dbReference>
<evidence type="ECO:0000313" key="6">
    <source>
        <dbReference type="EMBL" id="RTR17810.1"/>
    </source>
</evidence>
<dbReference type="GO" id="GO:0000155">
    <property type="term" value="F:phosphorelay sensor kinase activity"/>
    <property type="evidence" value="ECO:0007669"/>
    <property type="project" value="InterPro"/>
</dbReference>
<dbReference type="AlphaFoldDB" id="A0A3S0K2N2"/>
<gene>
    <name evidence="6" type="ORF">EJ903_16885</name>
</gene>
<dbReference type="InterPro" id="IPR000014">
    <property type="entry name" value="PAS"/>
</dbReference>
<dbReference type="EC" id="2.7.13.3" evidence="2"/>